<evidence type="ECO:0000256" key="2">
    <source>
        <dbReference type="SAM" id="SignalP"/>
    </source>
</evidence>
<feature type="chain" id="PRO_5045082320" evidence="2">
    <location>
        <begin position="20"/>
        <end position="245"/>
    </location>
</feature>
<proteinExistence type="predicted"/>
<keyword evidence="1 2" id="KW-0732">Signal</keyword>
<dbReference type="Gene3D" id="3.40.190.10">
    <property type="entry name" value="Periplasmic binding protein-like II"/>
    <property type="match status" value="2"/>
</dbReference>
<dbReference type="EMBL" id="CP019630">
    <property type="protein sequence ID" value="AQQ07632.1"/>
    <property type="molecule type" value="Genomic_DNA"/>
</dbReference>
<organism evidence="4 5">
    <name type="scientific">Roseibium algicola</name>
    <dbReference type="NCBI Taxonomy" id="2857014"/>
    <lineage>
        <taxon>Bacteria</taxon>
        <taxon>Pseudomonadati</taxon>
        <taxon>Pseudomonadota</taxon>
        <taxon>Alphaproteobacteria</taxon>
        <taxon>Hyphomicrobiales</taxon>
        <taxon>Stappiaceae</taxon>
        <taxon>Roseibium</taxon>
    </lineage>
</organism>
<evidence type="ECO:0000259" key="3">
    <source>
        <dbReference type="SMART" id="SM00062"/>
    </source>
</evidence>
<reference evidence="4 5" key="1">
    <citation type="submission" date="2017-02" db="EMBL/GenBank/DDBJ databases">
        <authorList>
            <person name="Jeong S."/>
        </authorList>
    </citation>
    <scope>NUCLEOTIDE SEQUENCE [LARGE SCALE GENOMIC DNA]</scope>
    <source>
        <strain evidence="4 5">RMAR6-6</strain>
    </source>
</reference>
<sequence>MCCVAFSFLLAVSAGAARADEMIMATDDWPPFRISEGDTFIGLDLDLMDEVARRTEAELRIAKLPWGRALTEMQGGGVDVMTGLAFRPDRAEYIAYTDTPYFRCTTAFYTIKGQADKIRSYEDLAPYQVGYVLHSAYFERFDKDRSLDKVGVAQEQILIDMLMKRRFGIMIGTDCQVDYLIKRQGFADKIEKAPYNPGNSVDLYLGVSKKSGWAAKLDELNRVIKELVDEGFIDKIAKDYYGTHS</sequence>
<dbReference type="Proteomes" id="UP000188174">
    <property type="component" value="Chromosome"/>
</dbReference>
<evidence type="ECO:0000313" key="4">
    <source>
        <dbReference type="EMBL" id="AQQ07632.1"/>
    </source>
</evidence>
<name>A0ABN4X8Q7_9HYPH</name>
<dbReference type="SUPFAM" id="SSF53850">
    <property type="entry name" value="Periplasmic binding protein-like II"/>
    <property type="match status" value="1"/>
</dbReference>
<evidence type="ECO:0000313" key="5">
    <source>
        <dbReference type="Proteomes" id="UP000188174"/>
    </source>
</evidence>
<evidence type="ECO:0000256" key="1">
    <source>
        <dbReference type="ARBA" id="ARBA00022729"/>
    </source>
</evidence>
<accession>A0ABN4X8Q7</accession>
<protein>
    <submittedName>
        <fullName evidence="4">Amino acid ABC transporter substrate-binding protein</fullName>
    </submittedName>
</protein>
<dbReference type="InterPro" id="IPR001638">
    <property type="entry name" value="Solute-binding_3/MltF_N"/>
</dbReference>
<dbReference type="SMART" id="SM00062">
    <property type="entry name" value="PBPb"/>
    <property type="match status" value="1"/>
</dbReference>
<keyword evidence="5" id="KW-1185">Reference proteome</keyword>
<dbReference type="PANTHER" id="PTHR35936">
    <property type="entry name" value="MEMBRANE-BOUND LYTIC MUREIN TRANSGLYCOSYLASE F"/>
    <property type="match status" value="1"/>
</dbReference>
<feature type="domain" description="Solute-binding protein family 3/N-terminal" evidence="3">
    <location>
        <begin position="21"/>
        <end position="244"/>
    </location>
</feature>
<feature type="signal peptide" evidence="2">
    <location>
        <begin position="1"/>
        <end position="19"/>
    </location>
</feature>
<gene>
    <name evidence="4" type="ORF">B0E33_23470</name>
</gene>
<dbReference type="Pfam" id="PF00497">
    <property type="entry name" value="SBP_bac_3"/>
    <property type="match status" value="1"/>
</dbReference>
<dbReference type="PANTHER" id="PTHR35936:SF25">
    <property type="entry name" value="ABC TRANSPORTER SUBSTRATE-BINDING PROTEIN"/>
    <property type="match status" value="1"/>
</dbReference>